<dbReference type="Proteomes" id="UP001230649">
    <property type="component" value="Unassembled WGS sequence"/>
</dbReference>
<evidence type="ECO:0000313" key="2">
    <source>
        <dbReference type="Proteomes" id="UP001230649"/>
    </source>
</evidence>
<evidence type="ECO:0000313" key="1">
    <source>
        <dbReference type="EMBL" id="KAJ9111299.1"/>
    </source>
</evidence>
<gene>
    <name evidence="1" type="ORF">QFC20_002590</name>
</gene>
<keyword evidence="2" id="KW-1185">Reference proteome</keyword>
<comment type="caution">
    <text evidence="1">The sequence shown here is derived from an EMBL/GenBank/DDBJ whole genome shotgun (WGS) entry which is preliminary data.</text>
</comment>
<accession>A0ACC2WJE9</accession>
<name>A0ACC2WJE9_9TREE</name>
<reference evidence="1" key="1">
    <citation type="submission" date="2023-04" db="EMBL/GenBank/DDBJ databases">
        <title>Draft Genome sequencing of Naganishia species isolated from polar environments using Oxford Nanopore Technology.</title>
        <authorList>
            <person name="Leo P."/>
            <person name="Venkateswaran K."/>
        </authorList>
    </citation>
    <scope>NUCLEOTIDE SEQUENCE</scope>
    <source>
        <strain evidence="1">MNA-CCFEE 5262</strain>
    </source>
</reference>
<sequence>MKFLDIPSLSKLSEALAYSSAECKVNARLEAYSCKEIKKERKLRKNLEEIWVSEVEELDDPFGSLDDKHARQTHWLLVSTLNLAYPDHDFSAVRADQFQREPGGVQGVLGALSGVMNLGSNANGSSPRSYGSYPSTLQSPPLLAFSLGNTSALSSTSPPLASMTHPTLLRVLGEVISLDECVVYSYVPSAEADPHQEDIYDESATDDEASSIQRLVKDDDDTMSDIDEDDTAVAGGMMLDFDEDDVDFGGAKGAGHTPRSDTEEKEGNIATSRRMSQSAGRHRGGLLWSVNYFFYCKRQRRILFMSVWARNRSTSYISSSFLTSGLQTNPFSQVNKHHHAHHGMPSLMGLASSISSTTTLQTPSLPTSSLPDRKHKHLTSPVVQAASARRQRSESVASKTSAVDVSTHAVKRVRV</sequence>
<protein>
    <submittedName>
        <fullName evidence="1">Uncharacterized protein</fullName>
    </submittedName>
</protein>
<organism evidence="1 2">
    <name type="scientific">Naganishia adeliensis</name>
    <dbReference type="NCBI Taxonomy" id="92952"/>
    <lineage>
        <taxon>Eukaryota</taxon>
        <taxon>Fungi</taxon>
        <taxon>Dikarya</taxon>
        <taxon>Basidiomycota</taxon>
        <taxon>Agaricomycotina</taxon>
        <taxon>Tremellomycetes</taxon>
        <taxon>Filobasidiales</taxon>
        <taxon>Filobasidiaceae</taxon>
        <taxon>Naganishia</taxon>
    </lineage>
</organism>
<proteinExistence type="predicted"/>
<dbReference type="EMBL" id="JASBWS010000019">
    <property type="protein sequence ID" value="KAJ9111299.1"/>
    <property type="molecule type" value="Genomic_DNA"/>
</dbReference>